<dbReference type="AlphaFoldDB" id="A0A518G8V3"/>
<dbReference type="SUPFAM" id="SSF56601">
    <property type="entry name" value="beta-lactamase/transpeptidase-like"/>
    <property type="match status" value="1"/>
</dbReference>
<evidence type="ECO:0000313" key="4">
    <source>
        <dbReference type="Proteomes" id="UP000318017"/>
    </source>
</evidence>
<dbReference type="RefSeq" id="WP_145079509.1">
    <property type="nucleotide sequence ID" value="NZ_CP036298.1"/>
</dbReference>
<dbReference type="InterPro" id="IPR050789">
    <property type="entry name" value="Diverse_Enzym_Activities"/>
</dbReference>
<dbReference type="Pfam" id="PF00144">
    <property type="entry name" value="Beta-lactamase"/>
    <property type="match status" value="1"/>
</dbReference>
<evidence type="ECO:0000256" key="1">
    <source>
        <dbReference type="SAM" id="SignalP"/>
    </source>
</evidence>
<proteinExistence type="predicted"/>
<keyword evidence="3" id="KW-0378">Hydrolase</keyword>
<keyword evidence="3" id="KW-0645">Protease</keyword>
<evidence type="ECO:0000259" key="2">
    <source>
        <dbReference type="Pfam" id="PF00144"/>
    </source>
</evidence>
<name>A0A518G8V3_9BACT</name>
<dbReference type="Proteomes" id="UP000318017">
    <property type="component" value="Chromosome"/>
</dbReference>
<organism evidence="3 4">
    <name type="scientific">Aureliella helgolandensis</name>
    <dbReference type="NCBI Taxonomy" id="2527968"/>
    <lineage>
        <taxon>Bacteria</taxon>
        <taxon>Pseudomonadati</taxon>
        <taxon>Planctomycetota</taxon>
        <taxon>Planctomycetia</taxon>
        <taxon>Pirellulales</taxon>
        <taxon>Pirellulaceae</taxon>
        <taxon>Aureliella</taxon>
    </lineage>
</organism>
<dbReference type="EMBL" id="CP036298">
    <property type="protein sequence ID" value="QDV25003.1"/>
    <property type="molecule type" value="Genomic_DNA"/>
</dbReference>
<dbReference type="InterPro" id="IPR001466">
    <property type="entry name" value="Beta-lactam-related"/>
</dbReference>
<reference evidence="3 4" key="1">
    <citation type="submission" date="2019-02" db="EMBL/GenBank/DDBJ databases">
        <title>Deep-cultivation of Planctomycetes and their phenomic and genomic characterization uncovers novel biology.</title>
        <authorList>
            <person name="Wiegand S."/>
            <person name="Jogler M."/>
            <person name="Boedeker C."/>
            <person name="Pinto D."/>
            <person name="Vollmers J."/>
            <person name="Rivas-Marin E."/>
            <person name="Kohn T."/>
            <person name="Peeters S.H."/>
            <person name="Heuer A."/>
            <person name="Rast P."/>
            <person name="Oberbeckmann S."/>
            <person name="Bunk B."/>
            <person name="Jeske O."/>
            <person name="Meyerdierks A."/>
            <person name="Storesund J.E."/>
            <person name="Kallscheuer N."/>
            <person name="Luecker S."/>
            <person name="Lage O.M."/>
            <person name="Pohl T."/>
            <person name="Merkel B.J."/>
            <person name="Hornburger P."/>
            <person name="Mueller R.-W."/>
            <person name="Bruemmer F."/>
            <person name="Labrenz M."/>
            <person name="Spormann A.M."/>
            <person name="Op den Camp H."/>
            <person name="Overmann J."/>
            <person name="Amann R."/>
            <person name="Jetten M.S.M."/>
            <person name="Mascher T."/>
            <person name="Medema M.H."/>
            <person name="Devos D.P."/>
            <person name="Kaster A.-K."/>
            <person name="Ovreas L."/>
            <person name="Rohde M."/>
            <person name="Galperin M.Y."/>
            <person name="Jogler C."/>
        </authorList>
    </citation>
    <scope>NUCLEOTIDE SEQUENCE [LARGE SCALE GENOMIC DNA]</scope>
    <source>
        <strain evidence="3 4">Q31a</strain>
    </source>
</reference>
<feature type="signal peptide" evidence="1">
    <location>
        <begin position="1"/>
        <end position="27"/>
    </location>
</feature>
<dbReference type="EC" id="3.4.16.4" evidence="3"/>
<accession>A0A518G8V3</accession>
<dbReference type="GO" id="GO:0009002">
    <property type="term" value="F:serine-type D-Ala-D-Ala carboxypeptidase activity"/>
    <property type="evidence" value="ECO:0007669"/>
    <property type="project" value="UniProtKB-EC"/>
</dbReference>
<keyword evidence="4" id="KW-1185">Reference proteome</keyword>
<dbReference type="OrthoDB" id="9801061at2"/>
<dbReference type="InterPro" id="IPR012338">
    <property type="entry name" value="Beta-lactam/transpept-like"/>
</dbReference>
<dbReference type="PANTHER" id="PTHR43283">
    <property type="entry name" value="BETA-LACTAMASE-RELATED"/>
    <property type="match status" value="1"/>
</dbReference>
<sequence precursor="true">MGRCWQIVVSIVVGSSLLAACFPSVLAADAPTQQALSAKLAEICRKHDVPAMSVAVVDGKGLVASQCFGVRKRGTSDQVELSDRFPLGSCTKSMTATVSAVLVDSGKINWETTIGEVWPKATDEFIHPKLRDVTLEELLSHQSGLPGDISEISSQAWAKFFEESQSPVLERRRMLTLFLSKPPTQARGTFVYSNLGYAVASAMLETRAQEPFETLMAKHVFEPLEMPSADFRTLKLAEQLKPPLLWGHRAEGGAPMDPRLAGAENPSVYAAAGTVHMSIEDYAKYARWHLVGSPSPVLRSQGAFDQLHQPIVDYTLPGCKYGCGWICSDTALGPALTHAGSNTNAFAVIWVLPESNFAAVVCTNSGEPQAFPACDELMAYLMKELATKRAGGQEVTPDRLVGRYQLTPNFIFDVSVKDGHVMVGITNQPTQEVFPDSPTKWSYRGVDAQLEFSLRATGPAYAVTLHQNGASQKAVRMRN</sequence>
<keyword evidence="1" id="KW-0732">Signal</keyword>
<feature type="chain" id="PRO_5021784687" evidence="1">
    <location>
        <begin position="28"/>
        <end position="479"/>
    </location>
</feature>
<evidence type="ECO:0000313" key="3">
    <source>
        <dbReference type="EMBL" id="QDV25003.1"/>
    </source>
</evidence>
<dbReference type="KEGG" id="ahel:Q31a_33250"/>
<protein>
    <submittedName>
        <fullName evidence="3">D-alanyl-D-alanine carboxypeptidase</fullName>
        <ecNumber evidence="3">3.4.16.4</ecNumber>
    </submittedName>
</protein>
<feature type="domain" description="Beta-lactamase-related" evidence="2">
    <location>
        <begin position="44"/>
        <end position="379"/>
    </location>
</feature>
<keyword evidence="3" id="KW-0121">Carboxypeptidase</keyword>
<gene>
    <name evidence="3" type="ORF">Q31a_33250</name>
</gene>
<dbReference type="PROSITE" id="PS51257">
    <property type="entry name" value="PROKAR_LIPOPROTEIN"/>
    <property type="match status" value="1"/>
</dbReference>
<dbReference type="Gene3D" id="3.40.710.10">
    <property type="entry name" value="DD-peptidase/beta-lactamase superfamily"/>
    <property type="match status" value="1"/>
</dbReference>